<protein>
    <submittedName>
        <fullName evidence="1">Uncharacterized protein</fullName>
    </submittedName>
</protein>
<organism evidence="1 2">
    <name type="scientific">Coemansia nantahalensis</name>
    <dbReference type="NCBI Taxonomy" id="2789366"/>
    <lineage>
        <taxon>Eukaryota</taxon>
        <taxon>Fungi</taxon>
        <taxon>Fungi incertae sedis</taxon>
        <taxon>Zoopagomycota</taxon>
        <taxon>Kickxellomycotina</taxon>
        <taxon>Kickxellomycetes</taxon>
        <taxon>Kickxellales</taxon>
        <taxon>Kickxellaceae</taxon>
        <taxon>Coemansia</taxon>
    </lineage>
</organism>
<evidence type="ECO:0000313" key="1">
    <source>
        <dbReference type="EMBL" id="KAJ2768789.1"/>
    </source>
</evidence>
<gene>
    <name evidence="1" type="ORF">IWQ57_003384</name>
</gene>
<evidence type="ECO:0000313" key="2">
    <source>
        <dbReference type="Proteomes" id="UP001140234"/>
    </source>
</evidence>
<dbReference type="Proteomes" id="UP001140234">
    <property type="component" value="Unassembled WGS sequence"/>
</dbReference>
<reference evidence="1" key="1">
    <citation type="submission" date="2022-07" db="EMBL/GenBank/DDBJ databases">
        <title>Phylogenomic reconstructions and comparative analyses of Kickxellomycotina fungi.</title>
        <authorList>
            <person name="Reynolds N.K."/>
            <person name="Stajich J.E."/>
            <person name="Barry K."/>
            <person name="Grigoriev I.V."/>
            <person name="Crous P."/>
            <person name="Smith M.E."/>
        </authorList>
    </citation>
    <scope>NUCLEOTIDE SEQUENCE</scope>
    <source>
        <strain evidence="1">CBS 109366</strain>
    </source>
</reference>
<sequence length="114" mass="12561">MHTHKKHKSTAYATAIPTEPSITYAQWLVESAYETSNASSAPVKYHSQPQPSSVAYKSEQPYRAETRPRMFSPEEVDEIVRDRELVLRQIIGKLALLVPSPTAVPAHSSATAAA</sequence>
<proteinExistence type="predicted"/>
<accession>A0ACC1JWN3</accession>
<name>A0ACC1JWN3_9FUNG</name>
<dbReference type="EMBL" id="JANBUJ010001087">
    <property type="protein sequence ID" value="KAJ2768789.1"/>
    <property type="molecule type" value="Genomic_DNA"/>
</dbReference>
<keyword evidence="2" id="KW-1185">Reference proteome</keyword>
<comment type="caution">
    <text evidence="1">The sequence shown here is derived from an EMBL/GenBank/DDBJ whole genome shotgun (WGS) entry which is preliminary data.</text>
</comment>